<feature type="signal peptide" evidence="1">
    <location>
        <begin position="1"/>
        <end position="21"/>
    </location>
</feature>
<dbReference type="AlphaFoldDB" id="A0A1G7VL13"/>
<dbReference type="STRING" id="454006.SAMN05421825_3669"/>
<organism evidence="2 3">
    <name type="scientific">Epilithonimonas hungarica</name>
    <dbReference type="NCBI Taxonomy" id="454006"/>
    <lineage>
        <taxon>Bacteria</taxon>
        <taxon>Pseudomonadati</taxon>
        <taxon>Bacteroidota</taxon>
        <taxon>Flavobacteriia</taxon>
        <taxon>Flavobacteriales</taxon>
        <taxon>Weeksellaceae</taxon>
        <taxon>Chryseobacterium group</taxon>
        <taxon>Epilithonimonas</taxon>
    </lineage>
</organism>
<dbReference type="EMBL" id="FNBH01000005">
    <property type="protein sequence ID" value="SDG60434.1"/>
    <property type="molecule type" value="Genomic_DNA"/>
</dbReference>
<protein>
    <submittedName>
        <fullName evidence="2">Uncharacterized protein</fullName>
    </submittedName>
</protein>
<accession>A0A1G7VL13</accession>
<keyword evidence="1" id="KW-0732">Signal</keyword>
<keyword evidence="3" id="KW-1185">Reference proteome</keyword>
<evidence type="ECO:0000256" key="1">
    <source>
        <dbReference type="SAM" id="SignalP"/>
    </source>
</evidence>
<reference evidence="3" key="1">
    <citation type="submission" date="2016-10" db="EMBL/GenBank/DDBJ databases">
        <authorList>
            <person name="Varghese N."/>
            <person name="Submissions S."/>
        </authorList>
    </citation>
    <scope>NUCLEOTIDE SEQUENCE [LARGE SCALE GENOMIC DNA]</scope>
    <source>
        <strain evidence="3">DSM 19684</strain>
    </source>
</reference>
<dbReference type="RefSeq" id="WP_089875025.1">
    <property type="nucleotide sequence ID" value="NZ_FNBH01000005.1"/>
</dbReference>
<sequence length="259" mass="28530">MKKMFKFGVLLILLINGFASGQNYMNPNAEDLLAITNSQSTNNKIRLKICTTISCCGVGSIGVEIWSDTECHYIVTNKNSNSSIAVMSLGDSFAENAANKNLKTIKIENDQILYDPNKTLGDDQAYAMKAGEYKIIDGQIAFEPSVISARSVCWVETHQGHIFGHEYSYSYAFCVKVPFTKNATTNVGGILTIDLSQNSELIALSQKNEGLLSFDEDMILNNNIAETKKAGEKIIIKAGKYKVNEDGLIVIRNFSTIKN</sequence>
<evidence type="ECO:0000313" key="3">
    <source>
        <dbReference type="Proteomes" id="UP000199203"/>
    </source>
</evidence>
<gene>
    <name evidence="2" type="ORF">SAMN05421825_3669</name>
</gene>
<name>A0A1G7VL13_9FLAO</name>
<dbReference type="OrthoDB" id="1240060at2"/>
<proteinExistence type="predicted"/>
<feature type="chain" id="PRO_5011495131" evidence="1">
    <location>
        <begin position="22"/>
        <end position="259"/>
    </location>
</feature>
<evidence type="ECO:0000313" key="2">
    <source>
        <dbReference type="EMBL" id="SDG60434.1"/>
    </source>
</evidence>
<dbReference type="Proteomes" id="UP000199203">
    <property type="component" value="Unassembled WGS sequence"/>
</dbReference>